<evidence type="ECO:0000313" key="3">
    <source>
        <dbReference type="EMBL" id="MBI5249494.1"/>
    </source>
</evidence>
<dbReference type="Gene3D" id="3.40.50.2000">
    <property type="entry name" value="Glycogen Phosphorylase B"/>
    <property type="match status" value="2"/>
</dbReference>
<reference evidence="3" key="1">
    <citation type="submission" date="2020-07" db="EMBL/GenBank/DDBJ databases">
        <title>Huge and variable diversity of episymbiotic CPR bacteria and DPANN archaea in groundwater ecosystems.</title>
        <authorList>
            <person name="He C.Y."/>
            <person name="Keren R."/>
            <person name="Whittaker M."/>
            <person name="Farag I.F."/>
            <person name="Doudna J."/>
            <person name="Cate J.H.D."/>
            <person name="Banfield J.F."/>
        </authorList>
    </citation>
    <scope>NUCLEOTIDE SEQUENCE</scope>
    <source>
        <strain evidence="3">NC_groundwater_1664_Pr3_B-0.1um_52_9</strain>
    </source>
</reference>
<accession>A0A9D6Z347</accession>
<proteinExistence type="predicted"/>
<evidence type="ECO:0000259" key="1">
    <source>
        <dbReference type="Pfam" id="PF00534"/>
    </source>
</evidence>
<name>A0A9D6Z347_9BACT</name>
<dbReference type="CDD" id="cd03801">
    <property type="entry name" value="GT4_PimA-like"/>
    <property type="match status" value="1"/>
</dbReference>
<protein>
    <submittedName>
        <fullName evidence="3">Glycosyltransferase family 4 protein</fullName>
    </submittedName>
</protein>
<organism evidence="3 4">
    <name type="scientific">Desulfomonile tiedjei</name>
    <dbReference type="NCBI Taxonomy" id="2358"/>
    <lineage>
        <taxon>Bacteria</taxon>
        <taxon>Pseudomonadati</taxon>
        <taxon>Thermodesulfobacteriota</taxon>
        <taxon>Desulfomonilia</taxon>
        <taxon>Desulfomonilales</taxon>
        <taxon>Desulfomonilaceae</taxon>
        <taxon>Desulfomonile</taxon>
    </lineage>
</organism>
<dbReference type="GO" id="GO:0016757">
    <property type="term" value="F:glycosyltransferase activity"/>
    <property type="evidence" value="ECO:0007669"/>
    <property type="project" value="InterPro"/>
</dbReference>
<sequence>MRIALAIENFSRHGGGAESYAVELASTLILEGWEVHLYGYSWDGAPPGAIFHEIPRLPKWLPPSFRIIDFALRHRKMTACESFDVVLGFGNTLTMNVYQSHGGVHYLSSMRKIQAIGNPVLRWLKYVTVFAAPKYYARAWIESAPFRLNPRPAIIAISDMVRNDFSSHFGIDRQEIRLVYNGIDIERFGNAKRSDSQELRHNLGFENQVLFLFMAYDFRKKGVRYLIEAAGALQRRVGSGRFGVVIVGGQPSPALRRLVSNLQLNDIVKFSGPTKEPETFYDACDVFVLPTFYDACSLVVFEAMASGLPAITTVFNGAAGIINNSVDGIILNNPRDINELSSAMEFFLAPGKLESASEAARKTASNYSLQQNHARMIKIFEEIATPR</sequence>
<evidence type="ECO:0000259" key="2">
    <source>
        <dbReference type="Pfam" id="PF13439"/>
    </source>
</evidence>
<feature type="domain" description="Glycosyltransferase subfamily 4-like N-terminal" evidence="2">
    <location>
        <begin position="15"/>
        <end position="187"/>
    </location>
</feature>
<gene>
    <name evidence="3" type="ORF">HY912_08370</name>
</gene>
<dbReference type="Proteomes" id="UP000807825">
    <property type="component" value="Unassembled WGS sequence"/>
</dbReference>
<feature type="domain" description="Glycosyl transferase family 1" evidence="1">
    <location>
        <begin position="197"/>
        <end position="362"/>
    </location>
</feature>
<dbReference type="PANTHER" id="PTHR12526">
    <property type="entry name" value="GLYCOSYLTRANSFERASE"/>
    <property type="match status" value="1"/>
</dbReference>
<dbReference type="AlphaFoldDB" id="A0A9D6Z347"/>
<dbReference type="SUPFAM" id="SSF53756">
    <property type="entry name" value="UDP-Glycosyltransferase/glycogen phosphorylase"/>
    <property type="match status" value="1"/>
</dbReference>
<evidence type="ECO:0000313" key="4">
    <source>
        <dbReference type="Proteomes" id="UP000807825"/>
    </source>
</evidence>
<dbReference type="Pfam" id="PF13439">
    <property type="entry name" value="Glyco_transf_4"/>
    <property type="match status" value="1"/>
</dbReference>
<dbReference type="InterPro" id="IPR001296">
    <property type="entry name" value="Glyco_trans_1"/>
</dbReference>
<comment type="caution">
    <text evidence="3">The sequence shown here is derived from an EMBL/GenBank/DDBJ whole genome shotgun (WGS) entry which is preliminary data.</text>
</comment>
<dbReference type="InterPro" id="IPR028098">
    <property type="entry name" value="Glyco_trans_4-like_N"/>
</dbReference>
<dbReference type="EMBL" id="JACRDE010000227">
    <property type="protein sequence ID" value="MBI5249494.1"/>
    <property type="molecule type" value="Genomic_DNA"/>
</dbReference>
<dbReference type="Pfam" id="PF00534">
    <property type="entry name" value="Glycos_transf_1"/>
    <property type="match status" value="1"/>
</dbReference>